<dbReference type="GO" id="GO:0006361">
    <property type="term" value="P:transcription initiation at RNA polymerase I promoter"/>
    <property type="evidence" value="ECO:0007669"/>
    <property type="project" value="EnsemblFungi"/>
</dbReference>
<dbReference type="EMBL" id="KV454208">
    <property type="protein sequence ID" value="ODQ61640.1"/>
    <property type="molecule type" value="Genomic_DNA"/>
</dbReference>
<comment type="similarity">
    <text evidence="1">Belongs to the RRN3 family.</text>
</comment>
<keyword evidence="4" id="KW-1185">Reference proteome</keyword>
<dbReference type="AlphaFoldDB" id="A0A1E3P8K4"/>
<dbReference type="GO" id="GO:0001181">
    <property type="term" value="F:RNA polymerase I general transcription initiation factor activity"/>
    <property type="evidence" value="ECO:0007669"/>
    <property type="project" value="EnsemblFungi"/>
</dbReference>
<dbReference type="RefSeq" id="XP_019040847.1">
    <property type="nucleotide sequence ID" value="XM_019185306.1"/>
</dbReference>
<dbReference type="Pfam" id="PF05327">
    <property type="entry name" value="RRN3"/>
    <property type="match status" value="1"/>
</dbReference>
<sequence length="638" mass="75386">MAFELFAKRFTRYQDTTNQIIIKKRKLETSNDMENNVLDQSNTSVEFQQKMYKSYIKSALDALDNNSNSIQLDTLANQISLPKTNPESISSSNFAIILNSLTNNISKLDSKKCENLILSIINYHKWWKLSNFEISIYKKFIITLCSYLPKWWNEVSIVLTSQFILPLNKTNYHHELMKFFLNIIPTSIHYVHNNLVKDFPNKHNGKNEIINYVSNLLKLNEYCSELRYNVWSLIIEHCIQIDVELQNELDELDDDEFDDEEEDQDDDDESEDEDMEKRKVHFEDEDSDDSDSEDEDYELGEEINEHALQAANIEDLQEKLDNILSLVFENLQKHQLQTGLEEEEEKSVILYNTLTSLFKSHILPTYYTKSTQFILFYFTQRSPELMDSFLVTLIDLSFSQSETIEKRIKALQYLSSYISRANNLHKNQIVYVLSYLMSWLNRYVERREEEVDGTINMERFKLFYSTFQVLLYIFCFRHSILKNEDDDWELEMDKFFQRILITKFNPLKYCNENVVLMFAKIAQQENVAYCFSIIQKNKNEKLKGISGNNSGNTLNNGQLNLSKQQFVDLEGYFPFDPLFLKNSKKFLKDYYIEWSSISKEYESDTDDFDDLANDAKEAVIRRNSMNQNMDSDESDDEL</sequence>
<dbReference type="GO" id="GO:0001042">
    <property type="term" value="F:RNA polymerase I core binding"/>
    <property type="evidence" value="ECO:0007669"/>
    <property type="project" value="EnsemblFungi"/>
</dbReference>
<feature type="compositionally biased region" description="Acidic residues" evidence="2">
    <location>
        <begin position="283"/>
        <end position="298"/>
    </location>
</feature>
<dbReference type="Proteomes" id="UP000094112">
    <property type="component" value="Unassembled WGS sequence"/>
</dbReference>
<dbReference type="GeneID" id="30202552"/>
<evidence type="ECO:0008006" key="5">
    <source>
        <dbReference type="Google" id="ProtNLM"/>
    </source>
</evidence>
<proteinExistence type="inferred from homology"/>
<organism evidence="3 4">
    <name type="scientific">Wickerhamomyces anomalus (strain ATCC 58044 / CBS 1984 / NCYC 433 / NRRL Y-366-8)</name>
    <name type="common">Yeast</name>
    <name type="synonym">Hansenula anomala</name>
    <dbReference type="NCBI Taxonomy" id="683960"/>
    <lineage>
        <taxon>Eukaryota</taxon>
        <taxon>Fungi</taxon>
        <taxon>Dikarya</taxon>
        <taxon>Ascomycota</taxon>
        <taxon>Saccharomycotina</taxon>
        <taxon>Saccharomycetes</taxon>
        <taxon>Phaffomycetales</taxon>
        <taxon>Wickerhamomycetaceae</taxon>
        <taxon>Wickerhamomyces</taxon>
    </lineage>
</organism>
<feature type="compositionally biased region" description="Acidic residues" evidence="2">
    <location>
        <begin position="254"/>
        <end position="274"/>
    </location>
</feature>
<evidence type="ECO:0000313" key="3">
    <source>
        <dbReference type="EMBL" id="ODQ61640.1"/>
    </source>
</evidence>
<protein>
    <recommendedName>
        <fullName evidence="5">RNA polymerase I-specific transcription initiation factor RRN3</fullName>
    </recommendedName>
</protein>
<gene>
    <name evidence="3" type="ORF">WICANDRAFT_81892</name>
</gene>
<dbReference type="PANTHER" id="PTHR12790:SF0">
    <property type="entry name" value="RNA POLYMERASE I-SPECIFIC TRANSCRIPTION INITIATION FACTOR RRN3-RELATED"/>
    <property type="match status" value="1"/>
</dbReference>
<dbReference type="PANTHER" id="PTHR12790">
    <property type="entry name" value="TRANSCRIPTION INITIATION FACTOR IA RRN3"/>
    <property type="match status" value="1"/>
</dbReference>
<dbReference type="GO" id="GO:0001179">
    <property type="term" value="F:RNA polymerase I general transcription initiation factor binding"/>
    <property type="evidence" value="ECO:0007669"/>
    <property type="project" value="EnsemblFungi"/>
</dbReference>
<dbReference type="GO" id="GO:0000182">
    <property type="term" value="F:rDNA binding"/>
    <property type="evidence" value="ECO:0007669"/>
    <property type="project" value="EnsemblFungi"/>
</dbReference>
<dbReference type="InterPro" id="IPR007991">
    <property type="entry name" value="RNA_pol_I_trans_ini_fac_RRN3"/>
</dbReference>
<dbReference type="OrthoDB" id="26970at2759"/>
<feature type="region of interest" description="Disordered" evidence="2">
    <location>
        <begin position="254"/>
        <end position="298"/>
    </location>
</feature>
<dbReference type="STRING" id="683960.A0A1E3P8K4"/>
<accession>A0A1E3P8K4</accession>
<evidence type="ECO:0000256" key="1">
    <source>
        <dbReference type="ARBA" id="ARBA00010098"/>
    </source>
</evidence>
<reference evidence="3 4" key="1">
    <citation type="journal article" date="2016" name="Proc. Natl. Acad. Sci. U.S.A.">
        <title>Comparative genomics of biotechnologically important yeasts.</title>
        <authorList>
            <person name="Riley R."/>
            <person name="Haridas S."/>
            <person name="Wolfe K.H."/>
            <person name="Lopes M.R."/>
            <person name="Hittinger C.T."/>
            <person name="Goeker M."/>
            <person name="Salamov A.A."/>
            <person name="Wisecaver J.H."/>
            <person name="Long T.M."/>
            <person name="Calvey C.H."/>
            <person name="Aerts A.L."/>
            <person name="Barry K.W."/>
            <person name="Choi C."/>
            <person name="Clum A."/>
            <person name="Coughlan A.Y."/>
            <person name="Deshpande S."/>
            <person name="Douglass A.P."/>
            <person name="Hanson S.J."/>
            <person name="Klenk H.-P."/>
            <person name="LaButti K.M."/>
            <person name="Lapidus A."/>
            <person name="Lindquist E.A."/>
            <person name="Lipzen A.M."/>
            <person name="Meier-Kolthoff J.P."/>
            <person name="Ohm R.A."/>
            <person name="Otillar R.P."/>
            <person name="Pangilinan J.L."/>
            <person name="Peng Y."/>
            <person name="Rokas A."/>
            <person name="Rosa C.A."/>
            <person name="Scheuner C."/>
            <person name="Sibirny A.A."/>
            <person name="Slot J.C."/>
            <person name="Stielow J.B."/>
            <person name="Sun H."/>
            <person name="Kurtzman C.P."/>
            <person name="Blackwell M."/>
            <person name="Grigoriev I.V."/>
            <person name="Jeffries T.W."/>
        </authorList>
    </citation>
    <scope>NUCLEOTIDE SEQUENCE [LARGE SCALE GENOMIC DNA]</scope>
    <source>
        <strain evidence="4">ATCC 58044 / CBS 1984 / NCYC 433 / NRRL Y-366-8</strain>
    </source>
</reference>
<dbReference type="GO" id="GO:0005730">
    <property type="term" value="C:nucleolus"/>
    <property type="evidence" value="ECO:0007669"/>
    <property type="project" value="EnsemblFungi"/>
</dbReference>
<evidence type="ECO:0000313" key="4">
    <source>
        <dbReference type="Proteomes" id="UP000094112"/>
    </source>
</evidence>
<evidence type="ECO:0000256" key="2">
    <source>
        <dbReference type="SAM" id="MobiDB-lite"/>
    </source>
</evidence>
<name>A0A1E3P8K4_WICAA</name>